<accession>A0A2P6S5H4</accession>
<proteinExistence type="predicted"/>
<feature type="region of interest" description="Disordered" evidence="1">
    <location>
        <begin position="33"/>
        <end position="52"/>
    </location>
</feature>
<dbReference type="AlphaFoldDB" id="A0A2P6S5H4"/>
<dbReference type="Gramene" id="PRQ53925">
    <property type="protein sequence ID" value="PRQ53925"/>
    <property type="gene ID" value="RchiOBHm_Chr2g0171921"/>
</dbReference>
<evidence type="ECO:0000313" key="3">
    <source>
        <dbReference type="Proteomes" id="UP000238479"/>
    </source>
</evidence>
<evidence type="ECO:0000256" key="1">
    <source>
        <dbReference type="SAM" id="MobiDB-lite"/>
    </source>
</evidence>
<feature type="compositionally biased region" description="Basic and acidic residues" evidence="1">
    <location>
        <begin position="33"/>
        <end position="50"/>
    </location>
</feature>
<comment type="caution">
    <text evidence="2">The sequence shown here is derived from an EMBL/GenBank/DDBJ whole genome shotgun (WGS) entry which is preliminary data.</text>
</comment>
<reference evidence="2 3" key="1">
    <citation type="journal article" date="2018" name="Nat. Genet.">
        <title>The Rosa genome provides new insights in the design of modern roses.</title>
        <authorList>
            <person name="Bendahmane M."/>
        </authorList>
    </citation>
    <scope>NUCLEOTIDE SEQUENCE [LARGE SCALE GENOMIC DNA]</scope>
    <source>
        <strain evidence="3">cv. Old Blush</strain>
    </source>
</reference>
<keyword evidence="3" id="KW-1185">Reference proteome</keyword>
<protein>
    <submittedName>
        <fullName evidence="2">Uncharacterized protein</fullName>
    </submittedName>
</protein>
<dbReference type="EMBL" id="PDCK01000040">
    <property type="protein sequence ID" value="PRQ53925.1"/>
    <property type="molecule type" value="Genomic_DNA"/>
</dbReference>
<gene>
    <name evidence="2" type="ORF">RchiOBHm_Chr2g0171921</name>
</gene>
<sequence length="95" mass="10983">MIGSILNYKCSSPLGLRVALFLCSTNRVHKEFKNDQESERQGKNDRERRPISIRSVSISAKMRSLWLCFQRNKYLNCDGGSSSSKRLREGEEDRL</sequence>
<dbReference type="Proteomes" id="UP000238479">
    <property type="component" value="Chromosome 2"/>
</dbReference>
<organism evidence="2 3">
    <name type="scientific">Rosa chinensis</name>
    <name type="common">China rose</name>
    <dbReference type="NCBI Taxonomy" id="74649"/>
    <lineage>
        <taxon>Eukaryota</taxon>
        <taxon>Viridiplantae</taxon>
        <taxon>Streptophyta</taxon>
        <taxon>Embryophyta</taxon>
        <taxon>Tracheophyta</taxon>
        <taxon>Spermatophyta</taxon>
        <taxon>Magnoliopsida</taxon>
        <taxon>eudicotyledons</taxon>
        <taxon>Gunneridae</taxon>
        <taxon>Pentapetalae</taxon>
        <taxon>rosids</taxon>
        <taxon>fabids</taxon>
        <taxon>Rosales</taxon>
        <taxon>Rosaceae</taxon>
        <taxon>Rosoideae</taxon>
        <taxon>Rosoideae incertae sedis</taxon>
        <taxon>Rosa</taxon>
    </lineage>
</organism>
<name>A0A2P6S5H4_ROSCH</name>
<evidence type="ECO:0000313" key="2">
    <source>
        <dbReference type="EMBL" id="PRQ53925.1"/>
    </source>
</evidence>